<evidence type="ECO:0000313" key="3">
    <source>
        <dbReference type="Proteomes" id="UP000003741"/>
    </source>
</evidence>
<dbReference type="RefSeq" id="WP_007217665.1">
    <property type="nucleotide sequence ID" value="NZ_JH724087.1"/>
</dbReference>
<dbReference type="InterPro" id="IPR002560">
    <property type="entry name" value="Transposase_DDE"/>
</dbReference>
<accession>I8VU41</accession>
<dbReference type="Pfam" id="PF01610">
    <property type="entry name" value="DDE_Tnp_ISL3"/>
    <property type="match status" value="1"/>
</dbReference>
<keyword evidence="3" id="KW-1185">Reference proteome</keyword>
<dbReference type="AlphaFoldDB" id="I8VU41"/>
<feature type="non-terminal residue" evidence="2">
    <location>
        <position position="1"/>
    </location>
</feature>
<comment type="caution">
    <text evidence="2">The sequence shown here is derived from an EMBL/GenBank/DDBJ whole genome shotgun (WGS) entry which is preliminary data.</text>
</comment>
<dbReference type="EMBL" id="AGXG01000072">
    <property type="protein sequence ID" value="EIY28927.1"/>
    <property type="molecule type" value="Genomic_DNA"/>
</dbReference>
<feature type="domain" description="Transposase IS204/IS1001/IS1096/IS1165 DDE" evidence="1">
    <location>
        <begin position="11"/>
        <end position="52"/>
    </location>
</feature>
<reference evidence="2 3" key="1">
    <citation type="submission" date="2012-02" db="EMBL/GenBank/DDBJ databases">
        <title>The Genome Sequence of Bacteroides cellulosilyticus CL02T12C19.</title>
        <authorList>
            <consortium name="The Broad Institute Genome Sequencing Platform"/>
            <person name="Earl A."/>
            <person name="Ward D."/>
            <person name="Feldgarden M."/>
            <person name="Gevers D."/>
            <person name="Zitomersky N.L."/>
            <person name="Coyne M.J."/>
            <person name="Comstock L.E."/>
            <person name="Young S.K."/>
            <person name="Zeng Q."/>
            <person name="Gargeya S."/>
            <person name="Fitzgerald M."/>
            <person name="Haas B."/>
            <person name="Abouelleil A."/>
            <person name="Alvarado L."/>
            <person name="Arachchi H.M."/>
            <person name="Berlin A."/>
            <person name="Chapman S.B."/>
            <person name="Gearin G."/>
            <person name="Goldberg J."/>
            <person name="Griggs A."/>
            <person name="Gujja S."/>
            <person name="Hansen M."/>
            <person name="Heiman D."/>
            <person name="Howarth C."/>
            <person name="Larimer J."/>
            <person name="Lui A."/>
            <person name="MacDonald P.J.P."/>
            <person name="McCowen C."/>
            <person name="Montmayeur A."/>
            <person name="Murphy C."/>
            <person name="Neiman D."/>
            <person name="Pearson M."/>
            <person name="Priest M."/>
            <person name="Roberts A."/>
            <person name="Saif S."/>
            <person name="Shea T."/>
            <person name="Sisk P."/>
            <person name="Stolte C."/>
            <person name="Sykes S."/>
            <person name="Wortman J."/>
            <person name="Nusbaum C."/>
            <person name="Birren B."/>
        </authorList>
    </citation>
    <scope>NUCLEOTIDE SEQUENCE [LARGE SCALE GENOMIC DNA]</scope>
    <source>
        <strain evidence="2 3">CL02T12C19</strain>
    </source>
</reference>
<organism evidence="2 3">
    <name type="scientific">Bacteroides cellulosilyticus CL02T12C19</name>
    <dbReference type="NCBI Taxonomy" id="997874"/>
    <lineage>
        <taxon>Bacteria</taxon>
        <taxon>Pseudomonadati</taxon>
        <taxon>Bacteroidota</taxon>
        <taxon>Bacteroidia</taxon>
        <taxon>Bacteroidales</taxon>
        <taxon>Bacteroidaceae</taxon>
        <taxon>Bacteroides</taxon>
    </lineage>
</organism>
<gene>
    <name evidence="2" type="ORF">HMPREF1062_03235</name>
</gene>
<dbReference type="PATRIC" id="fig|997874.3.peg.3325"/>
<proteinExistence type="predicted"/>
<protein>
    <recommendedName>
        <fullName evidence="1">Transposase IS204/IS1001/IS1096/IS1165 DDE domain-containing protein</fullName>
    </recommendedName>
</protein>
<evidence type="ECO:0000313" key="2">
    <source>
        <dbReference type="EMBL" id="EIY28927.1"/>
    </source>
</evidence>
<dbReference type="Proteomes" id="UP000003741">
    <property type="component" value="Unassembled WGS sequence"/>
</dbReference>
<dbReference type="HOGENOM" id="CLU_2890852_0_0_10"/>
<evidence type="ECO:0000259" key="1">
    <source>
        <dbReference type="Pfam" id="PF01610"/>
    </source>
</evidence>
<sequence length="62" mass="7204">KTFLIGVKIDFKAVRNTIAYNITNGITEGFVNKLKVVKRIMYGRAGIELLRRKMVMEHVFFN</sequence>
<name>I8VU41_9BACE</name>